<name>A0A227B995_VIBPH</name>
<proteinExistence type="predicted"/>
<dbReference type="Proteomes" id="UP000214596">
    <property type="component" value="Unassembled WGS sequence"/>
</dbReference>
<feature type="compositionally biased region" description="Polar residues" evidence="1">
    <location>
        <begin position="9"/>
        <end position="19"/>
    </location>
</feature>
<protein>
    <submittedName>
        <fullName evidence="2">Uncharacterized protein</fullName>
    </submittedName>
</protein>
<gene>
    <name evidence="2" type="ORF">CA163_18610</name>
</gene>
<evidence type="ECO:0000256" key="1">
    <source>
        <dbReference type="SAM" id="MobiDB-lite"/>
    </source>
</evidence>
<dbReference type="AlphaFoldDB" id="A0A227B995"/>
<dbReference type="EMBL" id="NIXT01001323">
    <property type="protein sequence ID" value="OXE31339.1"/>
    <property type="molecule type" value="Genomic_DNA"/>
</dbReference>
<comment type="caution">
    <text evidence="2">The sequence shown here is derived from an EMBL/GenBank/DDBJ whole genome shotgun (WGS) entry which is preliminary data.</text>
</comment>
<accession>A0A227B995</accession>
<feature type="region of interest" description="Disordered" evidence="1">
    <location>
        <begin position="1"/>
        <end position="30"/>
    </location>
</feature>
<organism evidence="2 3">
    <name type="scientific">Vibrio parahaemolyticus</name>
    <dbReference type="NCBI Taxonomy" id="670"/>
    <lineage>
        <taxon>Bacteria</taxon>
        <taxon>Pseudomonadati</taxon>
        <taxon>Pseudomonadota</taxon>
        <taxon>Gammaproteobacteria</taxon>
        <taxon>Vibrionales</taxon>
        <taxon>Vibrionaceae</taxon>
        <taxon>Vibrio</taxon>
    </lineage>
</organism>
<evidence type="ECO:0000313" key="3">
    <source>
        <dbReference type="Proteomes" id="UP000214596"/>
    </source>
</evidence>
<evidence type="ECO:0000313" key="2">
    <source>
        <dbReference type="EMBL" id="OXE31339.1"/>
    </source>
</evidence>
<reference evidence="2 3" key="1">
    <citation type="journal article" date="2017" name="Appl. Environ. Microbiol.">
        <title>Parallel evolution of two clades of a major Atlantic endemic Vibrio parahaemolyticus pathogen lineage by independent acquisition of related pathogenicity islands.</title>
        <authorList>
            <person name="Xu F."/>
            <person name="Gonzalez-Escalona N."/>
            <person name="Drees K.P."/>
            <person name="Sebra R.P."/>
            <person name="Cooper V.S."/>
            <person name="Jones S.H."/>
            <person name="Whistler C.A."/>
        </authorList>
    </citation>
    <scope>NUCLEOTIDE SEQUENCE [LARGE SCALE GENOMIC DNA]</scope>
    <source>
        <strain evidence="2 3">MAVP-3</strain>
    </source>
</reference>
<sequence length="63" mass="7258">MLHIYPSKKNLSAEVNTNKSQRHDEETSQMSRRKCSLILISYAAHTKKPVSKTDWLSSNQKVI</sequence>